<evidence type="ECO:0000313" key="2">
    <source>
        <dbReference type="Proteomes" id="UP000597444"/>
    </source>
</evidence>
<name>A0A8J3IY01_9CHLR</name>
<sequence length="160" mass="18314">MPKAKVLELADALSLNEPEIRQLLEASMTSVAPYWYLPFPKNPFFIGRSEELHALHNHLLACADTAMPIFALQGMGGIGKTQVAIEYAYRYAFEYTALLWIDAQTPESLLVSLQHIAQVLQLPARLETNPQQLIEAVQYWLARHTQWLLIWDHLEDLDMI</sequence>
<comment type="caution">
    <text evidence="1">The sequence shown here is derived from an EMBL/GenBank/DDBJ whole genome shotgun (WGS) entry which is preliminary data.</text>
</comment>
<dbReference type="PANTHER" id="PTHR47691:SF3">
    <property type="entry name" value="HTH-TYPE TRANSCRIPTIONAL REGULATOR RV0890C-RELATED"/>
    <property type="match status" value="1"/>
</dbReference>
<proteinExistence type="predicted"/>
<dbReference type="PANTHER" id="PTHR47691">
    <property type="entry name" value="REGULATOR-RELATED"/>
    <property type="match status" value="1"/>
</dbReference>
<dbReference type="SUPFAM" id="SSF52540">
    <property type="entry name" value="P-loop containing nucleoside triphosphate hydrolases"/>
    <property type="match status" value="1"/>
</dbReference>
<dbReference type="InterPro" id="IPR027417">
    <property type="entry name" value="P-loop_NTPase"/>
</dbReference>
<protein>
    <recommendedName>
        <fullName evidence="3">NB-ARC domain-containing protein</fullName>
    </recommendedName>
</protein>
<gene>
    <name evidence="1" type="ORF">KSF_100420</name>
</gene>
<dbReference type="Gene3D" id="3.40.50.300">
    <property type="entry name" value="P-loop containing nucleotide triphosphate hydrolases"/>
    <property type="match status" value="1"/>
</dbReference>
<evidence type="ECO:0008006" key="3">
    <source>
        <dbReference type="Google" id="ProtNLM"/>
    </source>
</evidence>
<accession>A0A8J3IY01</accession>
<dbReference type="EMBL" id="BNJK01000002">
    <property type="protein sequence ID" value="GHO99994.1"/>
    <property type="molecule type" value="Genomic_DNA"/>
</dbReference>
<keyword evidence="2" id="KW-1185">Reference proteome</keyword>
<reference evidence="1" key="1">
    <citation type="submission" date="2020-10" db="EMBL/GenBank/DDBJ databases">
        <title>Taxonomic study of unclassified bacteria belonging to the class Ktedonobacteria.</title>
        <authorList>
            <person name="Yabe S."/>
            <person name="Wang C.M."/>
            <person name="Zheng Y."/>
            <person name="Sakai Y."/>
            <person name="Cavaletti L."/>
            <person name="Monciardini P."/>
            <person name="Donadio S."/>
        </authorList>
    </citation>
    <scope>NUCLEOTIDE SEQUENCE</scope>
    <source>
        <strain evidence="1">ID150040</strain>
    </source>
</reference>
<dbReference type="AlphaFoldDB" id="A0A8J3IY01"/>
<organism evidence="1 2">
    <name type="scientific">Reticulibacter mediterranei</name>
    <dbReference type="NCBI Taxonomy" id="2778369"/>
    <lineage>
        <taxon>Bacteria</taxon>
        <taxon>Bacillati</taxon>
        <taxon>Chloroflexota</taxon>
        <taxon>Ktedonobacteria</taxon>
        <taxon>Ktedonobacterales</taxon>
        <taxon>Reticulibacteraceae</taxon>
        <taxon>Reticulibacter</taxon>
    </lineage>
</organism>
<dbReference type="Proteomes" id="UP000597444">
    <property type="component" value="Unassembled WGS sequence"/>
</dbReference>
<dbReference type="RefSeq" id="WP_236065255.1">
    <property type="nucleotide sequence ID" value="NZ_BNJK01000002.1"/>
</dbReference>
<evidence type="ECO:0000313" key="1">
    <source>
        <dbReference type="EMBL" id="GHO99994.1"/>
    </source>
</evidence>